<accession>A0A7D4DG62</accession>
<sequence>MKKRKKKATKKTESQSFVSNLASWTTVLRNIHYFFTQSQFVKHIIQFIKEQIGM</sequence>
<organism evidence="1 2">
    <name type="scientific">Bacillus thuringiensis</name>
    <dbReference type="NCBI Taxonomy" id="1428"/>
    <lineage>
        <taxon>Bacteria</taxon>
        <taxon>Bacillati</taxon>
        <taxon>Bacillota</taxon>
        <taxon>Bacilli</taxon>
        <taxon>Bacillales</taxon>
        <taxon>Bacillaceae</taxon>
        <taxon>Bacillus</taxon>
        <taxon>Bacillus cereus group</taxon>
    </lineage>
</organism>
<reference evidence="1 2" key="1">
    <citation type="submission" date="2020-05" db="EMBL/GenBank/DDBJ databases">
        <title>FDA dAtabase for Regulatory Grade micrObial Sequences (FDA-ARGOS): Supporting development and validation of Infectious Disease Dx tests.</title>
        <authorList>
            <person name="Nelson B."/>
            <person name="Plummer A."/>
            <person name="Tallon L."/>
            <person name="Sadzewicz L."/>
            <person name="Zhao X."/>
            <person name="Vavikolanu K."/>
            <person name="Mehta A."/>
            <person name="Aluvathingal J."/>
            <person name="Nadendla S."/>
            <person name="Myers T."/>
            <person name="Yan Y."/>
            <person name="Sichtig H."/>
        </authorList>
    </citation>
    <scope>NUCLEOTIDE SEQUENCE [LARGE SCALE GENOMIC DNA]</scope>
    <source>
        <strain evidence="1 2">FDAARGOS_795</strain>
        <plasmid evidence="1 2">unnamed1</plasmid>
    </source>
</reference>
<protein>
    <submittedName>
        <fullName evidence="1">Uncharacterized protein</fullName>
    </submittedName>
</protein>
<dbReference type="RefSeq" id="WP_000746319.1">
    <property type="nucleotide sequence ID" value="NZ_CBCPLK010000006.1"/>
</dbReference>
<dbReference type="Proteomes" id="UP000501107">
    <property type="component" value="Plasmid unnamed1"/>
</dbReference>
<dbReference type="EMBL" id="CP053977">
    <property type="protein sequence ID" value="QKH22404.1"/>
    <property type="molecule type" value="Genomic_DNA"/>
</dbReference>
<gene>
    <name evidence="1" type="ORF">FOC89_00015</name>
</gene>
<name>A0A7D4DG62_BACTU</name>
<evidence type="ECO:0000313" key="2">
    <source>
        <dbReference type="Proteomes" id="UP000501107"/>
    </source>
</evidence>
<dbReference type="SMR" id="A0A7D4DG62"/>
<dbReference type="AlphaFoldDB" id="A0A7D4DG62"/>
<evidence type="ECO:0000313" key="1">
    <source>
        <dbReference type="EMBL" id="QKH22404.1"/>
    </source>
</evidence>
<keyword evidence="1" id="KW-0614">Plasmid</keyword>
<geneLocation type="plasmid" evidence="1 2">
    <name>unnamed1</name>
</geneLocation>
<proteinExistence type="predicted"/>